<dbReference type="PANTHER" id="PTHR19353:SF19">
    <property type="entry name" value="DELTA(5) FATTY ACID DESATURASE C-RELATED"/>
    <property type="match status" value="1"/>
</dbReference>
<keyword evidence="3" id="KW-0408">Iron</keyword>
<feature type="transmembrane region" description="Helical" evidence="4">
    <location>
        <begin position="155"/>
        <end position="173"/>
    </location>
</feature>
<keyword evidence="4" id="KW-0472">Membrane</keyword>
<evidence type="ECO:0000256" key="3">
    <source>
        <dbReference type="ARBA" id="ARBA00023004"/>
    </source>
</evidence>
<dbReference type="eggNOG" id="COG3239">
    <property type="taxonomic scope" value="Bacteria"/>
</dbReference>
<gene>
    <name evidence="6" type="ordered locus">Tery_3898</name>
</gene>
<evidence type="ECO:0000256" key="1">
    <source>
        <dbReference type="ARBA" id="ARBA00001954"/>
    </source>
</evidence>
<feature type="transmembrane region" description="Helical" evidence="4">
    <location>
        <begin position="55"/>
        <end position="75"/>
    </location>
</feature>
<dbReference type="InterPro" id="IPR005804">
    <property type="entry name" value="FA_desaturase_dom"/>
</dbReference>
<protein>
    <submittedName>
        <fullName evidence="6">Fatty acid desaturase</fullName>
    </submittedName>
</protein>
<evidence type="ECO:0000256" key="2">
    <source>
        <dbReference type="ARBA" id="ARBA00008749"/>
    </source>
</evidence>
<feature type="transmembrane region" description="Helical" evidence="4">
    <location>
        <begin position="30"/>
        <end position="49"/>
    </location>
</feature>
<dbReference type="GO" id="GO:0016717">
    <property type="term" value="F:oxidoreductase activity, acting on paired donors, with oxidation of a pair of donors resulting in the reduction of molecular oxygen to two molecules of water"/>
    <property type="evidence" value="ECO:0007669"/>
    <property type="project" value="TreeGrafter"/>
</dbReference>
<dbReference type="AlphaFoldDB" id="Q10XU1"/>
<feature type="transmembrane region" description="Helical" evidence="4">
    <location>
        <begin position="185"/>
        <end position="204"/>
    </location>
</feature>
<evidence type="ECO:0000256" key="4">
    <source>
        <dbReference type="SAM" id="Phobius"/>
    </source>
</evidence>
<keyword evidence="4" id="KW-0812">Transmembrane</keyword>
<reference evidence="6" key="1">
    <citation type="submission" date="2006-06" db="EMBL/GenBank/DDBJ databases">
        <title>Complete sequence of Trichodesmium erythraeum IMS101.</title>
        <authorList>
            <consortium name="US DOE Joint Genome Institute"/>
            <person name="Copeland A."/>
            <person name="Lucas S."/>
            <person name="Lapidus A."/>
            <person name="Barry K."/>
            <person name="Detter J.C."/>
            <person name="Glavina del Rio T."/>
            <person name="Hammon N."/>
            <person name="Israni S."/>
            <person name="Dalin E."/>
            <person name="Tice H."/>
            <person name="Pitluck S."/>
            <person name="Kiss H."/>
            <person name="Munk A.C."/>
            <person name="Brettin T."/>
            <person name="Bruce D."/>
            <person name="Han C."/>
            <person name="Tapia R."/>
            <person name="Gilna P."/>
            <person name="Schmutz J."/>
            <person name="Larimer F."/>
            <person name="Land M."/>
            <person name="Hauser L."/>
            <person name="Kyrpides N."/>
            <person name="Kim E."/>
            <person name="Richardson P."/>
        </authorList>
    </citation>
    <scope>NUCLEOTIDE SEQUENCE [LARGE SCALE GENOMIC DNA]</scope>
    <source>
        <strain evidence="6">IMS101</strain>
    </source>
</reference>
<proteinExistence type="inferred from homology"/>
<sequence>MSKHLINSTRLTRDLQKVTSDLHQINSFTGLIRFIVLGFAFFSLVTIAWSTSNNFLFSGISIFAALVYAFWLICTHDMTHQTLTGWRWFDSIMPRLISWPMLWPYSIYAALHQLHHSWNGSDLRDPERVQWTWEEYHNSCLLVQWYVRHQCSIDIFLAGGVGLIMKTFIYGWRYRKLLSRLQQKIFLDVGGMALFHGVMLGFVITNGLLLRYLLFWLILERVIGIVMQTRDHLEHYGLWGKAKTYQLTQLYASRNLQENDIIGWLIGGLNYHGVHHAFPGIPFNNLPDAFHRIQGVLETYNLPLMKFEHSYLYETFLLSRYSALICETKLLEFTSNNQIIYPQNNLPSN</sequence>
<keyword evidence="4" id="KW-1133">Transmembrane helix</keyword>
<accession>Q10XU1</accession>
<feature type="domain" description="Fatty acid desaturase" evidence="5">
    <location>
        <begin position="59"/>
        <end position="305"/>
    </location>
</feature>
<evidence type="ECO:0000313" key="6">
    <source>
        <dbReference type="EMBL" id="ABG52933.1"/>
    </source>
</evidence>
<dbReference type="Pfam" id="PF00487">
    <property type="entry name" value="FA_desaturase"/>
    <property type="match status" value="1"/>
</dbReference>
<dbReference type="PANTHER" id="PTHR19353">
    <property type="entry name" value="FATTY ACID DESATURASE 2"/>
    <property type="match status" value="1"/>
</dbReference>
<dbReference type="EMBL" id="CP000393">
    <property type="protein sequence ID" value="ABG52933.1"/>
    <property type="molecule type" value="Genomic_DNA"/>
</dbReference>
<dbReference type="GO" id="GO:0016020">
    <property type="term" value="C:membrane"/>
    <property type="evidence" value="ECO:0007669"/>
    <property type="project" value="TreeGrafter"/>
</dbReference>
<name>Q10XU1_TRIEI</name>
<dbReference type="RefSeq" id="WP_011613263.1">
    <property type="nucleotide sequence ID" value="NC_008312.1"/>
</dbReference>
<dbReference type="KEGG" id="ter:Tery_3898"/>
<dbReference type="OrthoDB" id="9792534at2"/>
<dbReference type="InterPro" id="IPR012171">
    <property type="entry name" value="Fatty_acid_desaturase"/>
</dbReference>
<evidence type="ECO:0000259" key="5">
    <source>
        <dbReference type="Pfam" id="PF00487"/>
    </source>
</evidence>
<organism evidence="6">
    <name type="scientific">Trichodesmium erythraeum (strain IMS101)</name>
    <dbReference type="NCBI Taxonomy" id="203124"/>
    <lineage>
        <taxon>Bacteria</taxon>
        <taxon>Bacillati</taxon>
        <taxon>Cyanobacteriota</taxon>
        <taxon>Cyanophyceae</taxon>
        <taxon>Oscillatoriophycideae</taxon>
        <taxon>Oscillatoriales</taxon>
        <taxon>Microcoleaceae</taxon>
        <taxon>Trichodesmium</taxon>
    </lineage>
</organism>
<comment type="cofactor">
    <cofactor evidence="1">
        <name>Fe(2+)</name>
        <dbReference type="ChEBI" id="CHEBI:29033"/>
    </cofactor>
</comment>
<dbReference type="GO" id="GO:0008610">
    <property type="term" value="P:lipid biosynthetic process"/>
    <property type="evidence" value="ECO:0007669"/>
    <property type="project" value="UniProtKB-ARBA"/>
</dbReference>
<comment type="similarity">
    <text evidence="2">Belongs to the fatty acid desaturase type 2 family.</text>
</comment>
<dbReference type="CDD" id="cd01060">
    <property type="entry name" value="Membrane-FADS-like"/>
    <property type="match status" value="1"/>
</dbReference>
<dbReference type="STRING" id="203124.Tery_3898"/>
<dbReference type="HOGENOM" id="CLU_808210_0_0_3"/>